<dbReference type="InterPro" id="IPR009057">
    <property type="entry name" value="Homeodomain-like_sf"/>
</dbReference>
<dbReference type="Gene3D" id="1.10.10.60">
    <property type="entry name" value="Homeodomain-like"/>
    <property type="match status" value="1"/>
</dbReference>
<dbReference type="GO" id="GO:0003700">
    <property type="term" value="F:DNA-binding transcription factor activity"/>
    <property type="evidence" value="ECO:0007669"/>
    <property type="project" value="InterPro"/>
</dbReference>
<organism evidence="13 14">
    <name type="scientific">Segatella maculosa OT 289</name>
    <dbReference type="NCBI Taxonomy" id="999422"/>
    <lineage>
        <taxon>Bacteria</taxon>
        <taxon>Pseudomonadati</taxon>
        <taxon>Bacteroidota</taxon>
        <taxon>Bacteroidia</taxon>
        <taxon>Bacteroidales</taxon>
        <taxon>Prevotellaceae</taxon>
        <taxon>Segatella</taxon>
    </lineage>
</organism>
<dbReference type="Proteomes" id="UP000003167">
    <property type="component" value="Unassembled WGS sequence"/>
</dbReference>
<dbReference type="EC" id="2.7.13.3" evidence="2"/>
<dbReference type="Pfam" id="PF00072">
    <property type="entry name" value="Response_reg"/>
    <property type="match status" value="1"/>
</dbReference>
<dbReference type="InterPro" id="IPR011006">
    <property type="entry name" value="CheY-like_superfamily"/>
</dbReference>
<name>H1HL26_9BACT</name>
<dbReference type="FunFam" id="3.30.565.10:FF:000006">
    <property type="entry name" value="Sensor histidine kinase WalK"/>
    <property type="match status" value="1"/>
</dbReference>
<keyword evidence="3 9" id="KW-0597">Phosphoprotein</keyword>
<dbReference type="InterPro" id="IPR036097">
    <property type="entry name" value="HisK_dim/P_sf"/>
</dbReference>
<proteinExistence type="predicted"/>
<dbReference type="HOGENOM" id="CLU_000445_28_7_10"/>
<evidence type="ECO:0000256" key="6">
    <source>
        <dbReference type="ARBA" id="ARBA00023015"/>
    </source>
</evidence>
<dbReference type="Gene3D" id="3.30.565.10">
    <property type="entry name" value="Histidine kinase-like ATPase, C-terminal domain"/>
    <property type="match status" value="1"/>
</dbReference>
<dbReference type="SMART" id="SM00448">
    <property type="entry name" value="REC"/>
    <property type="match status" value="1"/>
</dbReference>
<gene>
    <name evidence="13" type="ORF">HMPREF9944_00870</name>
</gene>
<dbReference type="AlphaFoldDB" id="H1HL26"/>
<feature type="modified residue" description="4-aspartylphosphate" evidence="9">
    <location>
        <position position="420"/>
    </location>
</feature>
<dbReference type="Pfam" id="PF12833">
    <property type="entry name" value="HTH_18"/>
    <property type="match status" value="1"/>
</dbReference>
<dbReference type="InterPro" id="IPR005467">
    <property type="entry name" value="His_kinase_dom"/>
</dbReference>
<dbReference type="InterPro" id="IPR018062">
    <property type="entry name" value="HTH_AraC-typ_CS"/>
</dbReference>
<dbReference type="SUPFAM" id="SSF47384">
    <property type="entry name" value="Homodimeric domain of signal transducing histidine kinase"/>
    <property type="match status" value="1"/>
</dbReference>
<comment type="caution">
    <text evidence="13">The sequence shown here is derived from an EMBL/GenBank/DDBJ whole genome shotgun (WGS) entry which is preliminary data.</text>
</comment>
<evidence type="ECO:0000256" key="3">
    <source>
        <dbReference type="ARBA" id="ARBA00022553"/>
    </source>
</evidence>
<sequence length="630" mass="71362">MFIFLPWALACGAHSATQGNLIRNIPVSTALGYAAGSALSAHNVGSTVGELAYIQSPHQDWTVYLLLVLLTFYSIRRNYLGRIERRLFMRRLQFFANTAHDMRTQLTLIVNPLSDLDDENGLSLEERRKLSPALVGARNLYQLTTELLDFQKIDFRASGSRKKRTGHCDLKARLSEIVAHCAPLFHEKDIHQRLILPKEEVTVGMNRNEIDHVLYNVISNAVKYNRQGGKVTIELQQDKHHTTVAVSDTGIGIPQKSQKRVFTLFYRAANATGDNPSGNGLGLAFAREIMRMHQGDITFDSTEGKGTTFFITFSRKQRHWKLLRLLSPLRAHIRHQRPRMAGPIAHRLQLQTAQPTVWQSETGLEDTLHRKRLMIIEDNDALRSYLYDVFKDDYQVVTMPDGDTALAALKQNTVDFIISDVLMPGIKGDTLCRKIKTSVETSHIPVILLTARSGRAEAMKGFDCGADDYIPKPFDSAKLKAKVRNMLNAQTRLREKAVQQYGFKHETEVTDRTTDTENKPELNETDHRFLDHCLSYVMENMNKTDFSIKSLCREIAVSRTILYEKLKALTGKSPGEFITILRMRKAAELLQRGEQVQEVAVEIGLSDAKYFSTAFKKYYGISPSKFKKGA</sequence>
<evidence type="ECO:0000259" key="11">
    <source>
        <dbReference type="PROSITE" id="PS50109"/>
    </source>
</evidence>
<evidence type="ECO:0000256" key="4">
    <source>
        <dbReference type="ARBA" id="ARBA00022679"/>
    </source>
</evidence>
<dbReference type="PROSITE" id="PS00041">
    <property type="entry name" value="HTH_ARAC_FAMILY_1"/>
    <property type="match status" value="1"/>
</dbReference>
<dbReference type="Gene3D" id="3.40.50.2300">
    <property type="match status" value="1"/>
</dbReference>
<evidence type="ECO:0000259" key="12">
    <source>
        <dbReference type="PROSITE" id="PS50110"/>
    </source>
</evidence>
<dbReference type="SUPFAM" id="SSF46689">
    <property type="entry name" value="Homeodomain-like"/>
    <property type="match status" value="1"/>
</dbReference>
<evidence type="ECO:0000256" key="8">
    <source>
        <dbReference type="ARBA" id="ARBA00023163"/>
    </source>
</evidence>
<dbReference type="GO" id="GO:0043565">
    <property type="term" value="F:sequence-specific DNA binding"/>
    <property type="evidence" value="ECO:0007669"/>
    <property type="project" value="InterPro"/>
</dbReference>
<dbReference type="PROSITE" id="PS50109">
    <property type="entry name" value="HIS_KIN"/>
    <property type="match status" value="1"/>
</dbReference>
<dbReference type="SMART" id="SM00388">
    <property type="entry name" value="HisKA"/>
    <property type="match status" value="1"/>
</dbReference>
<keyword evidence="5" id="KW-0418">Kinase</keyword>
<evidence type="ECO:0000256" key="5">
    <source>
        <dbReference type="ARBA" id="ARBA00022777"/>
    </source>
</evidence>
<evidence type="ECO:0000256" key="9">
    <source>
        <dbReference type="PROSITE-ProRule" id="PRU00169"/>
    </source>
</evidence>
<dbReference type="PATRIC" id="fig|999422.3.peg.894"/>
<keyword evidence="8" id="KW-0804">Transcription</keyword>
<dbReference type="InterPro" id="IPR018060">
    <property type="entry name" value="HTH_AraC"/>
</dbReference>
<dbReference type="PRINTS" id="PR00344">
    <property type="entry name" value="BCTRLSENSOR"/>
</dbReference>
<accession>H1HL26</accession>
<dbReference type="SUPFAM" id="SSF55874">
    <property type="entry name" value="ATPase domain of HSP90 chaperone/DNA topoisomerase II/histidine kinase"/>
    <property type="match status" value="1"/>
</dbReference>
<dbReference type="PROSITE" id="PS01124">
    <property type="entry name" value="HTH_ARAC_FAMILY_2"/>
    <property type="match status" value="1"/>
</dbReference>
<dbReference type="GO" id="GO:0000155">
    <property type="term" value="F:phosphorelay sensor kinase activity"/>
    <property type="evidence" value="ECO:0007669"/>
    <property type="project" value="InterPro"/>
</dbReference>
<evidence type="ECO:0000256" key="1">
    <source>
        <dbReference type="ARBA" id="ARBA00000085"/>
    </source>
</evidence>
<dbReference type="PANTHER" id="PTHR43547:SF2">
    <property type="entry name" value="HYBRID SIGNAL TRANSDUCTION HISTIDINE KINASE C"/>
    <property type="match status" value="1"/>
</dbReference>
<protein>
    <recommendedName>
        <fullName evidence="2">histidine kinase</fullName>
        <ecNumber evidence="2">2.7.13.3</ecNumber>
    </recommendedName>
</protein>
<dbReference type="CDD" id="cd00082">
    <property type="entry name" value="HisKA"/>
    <property type="match status" value="1"/>
</dbReference>
<dbReference type="InterPro" id="IPR003594">
    <property type="entry name" value="HATPase_dom"/>
</dbReference>
<dbReference type="Gene3D" id="1.10.287.130">
    <property type="match status" value="1"/>
</dbReference>
<dbReference type="STRING" id="999422.HMPREF9944_00870"/>
<keyword evidence="7" id="KW-0238">DNA-binding</keyword>
<dbReference type="SUPFAM" id="SSF52172">
    <property type="entry name" value="CheY-like"/>
    <property type="match status" value="1"/>
</dbReference>
<comment type="catalytic activity">
    <reaction evidence="1">
        <text>ATP + protein L-histidine = ADP + protein N-phospho-L-histidine.</text>
        <dbReference type="EC" id="2.7.13.3"/>
    </reaction>
</comment>
<dbReference type="SMART" id="SM00342">
    <property type="entry name" value="HTH_ARAC"/>
    <property type="match status" value="1"/>
</dbReference>
<dbReference type="SMART" id="SM00387">
    <property type="entry name" value="HATPase_c"/>
    <property type="match status" value="1"/>
</dbReference>
<feature type="domain" description="Response regulatory" evidence="12">
    <location>
        <begin position="372"/>
        <end position="487"/>
    </location>
</feature>
<dbReference type="Pfam" id="PF02518">
    <property type="entry name" value="HATPase_c"/>
    <property type="match status" value="1"/>
</dbReference>
<dbReference type="PANTHER" id="PTHR43547">
    <property type="entry name" value="TWO-COMPONENT HISTIDINE KINASE"/>
    <property type="match status" value="1"/>
</dbReference>
<dbReference type="EMBL" id="AGEK01000017">
    <property type="protein sequence ID" value="EHO72490.1"/>
    <property type="molecule type" value="Genomic_DNA"/>
</dbReference>
<evidence type="ECO:0000256" key="2">
    <source>
        <dbReference type="ARBA" id="ARBA00012438"/>
    </source>
</evidence>
<dbReference type="InterPro" id="IPR003661">
    <property type="entry name" value="HisK_dim/P_dom"/>
</dbReference>
<feature type="domain" description="Histidine kinase" evidence="11">
    <location>
        <begin position="97"/>
        <end position="317"/>
    </location>
</feature>
<evidence type="ECO:0000313" key="13">
    <source>
        <dbReference type="EMBL" id="EHO72490.1"/>
    </source>
</evidence>
<dbReference type="CDD" id="cd00075">
    <property type="entry name" value="HATPase"/>
    <property type="match status" value="1"/>
</dbReference>
<keyword evidence="14" id="KW-1185">Reference proteome</keyword>
<dbReference type="InterPro" id="IPR036890">
    <property type="entry name" value="HATPase_C_sf"/>
</dbReference>
<dbReference type="InterPro" id="IPR001789">
    <property type="entry name" value="Sig_transdc_resp-reg_receiver"/>
</dbReference>
<keyword evidence="6" id="KW-0805">Transcription regulation</keyword>
<dbReference type="PROSITE" id="PS50110">
    <property type="entry name" value="RESPONSE_REGULATORY"/>
    <property type="match status" value="1"/>
</dbReference>
<evidence type="ECO:0000259" key="10">
    <source>
        <dbReference type="PROSITE" id="PS01124"/>
    </source>
</evidence>
<keyword evidence="4" id="KW-0808">Transferase</keyword>
<evidence type="ECO:0000256" key="7">
    <source>
        <dbReference type="ARBA" id="ARBA00023125"/>
    </source>
</evidence>
<feature type="domain" description="HTH araC/xylS-type" evidence="10">
    <location>
        <begin position="531"/>
        <end position="629"/>
    </location>
</feature>
<reference evidence="13 14" key="1">
    <citation type="submission" date="2011-12" db="EMBL/GenBank/DDBJ databases">
        <title>The Genome Sequence of Prevotella maculosa OT 289.</title>
        <authorList>
            <consortium name="The Broad Institute Genome Sequencing Platform"/>
            <person name="Earl A."/>
            <person name="Ward D."/>
            <person name="Feldgarden M."/>
            <person name="Gevers D."/>
            <person name="Izard J."/>
            <person name="Blanton J.M."/>
            <person name="Mathney J."/>
            <person name="Tanner A.C."/>
            <person name="Dewhirst F.E."/>
            <person name="Young S.K."/>
            <person name="Zeng Q."/>
            <person name="Gargeya S."/>
            <person name="Fitzgerald M."/>
            <person name="Haas B."/>
            <person name="Abouelleil A."/>
            <person name="Alvarado L."/>
            <person name="Arachchi H.M."/>
            <person name="Berlin A."/>
            <person name="Chapman S.B."/>
            <person name="Gearin G."/>
            <person name="Goldberg J."/>
            <person name="Griggs A."/>
            <person name="Gujja S."/>
            <person name="Hansen M."/>
            <person name="Heiman D."/>
            <person name="Howarth C."/>
            <person name="Larimer J."/>
            <person name="Lui A."/>
            <person name="MacDonald P.J.P."/>
            <person name="McCowen C."/>
            <person name="Montmayeur A."/>
            <person name="Murphy C."/>
            <person name="Neiman D."/>
            <person name="Pearson M."/>
            <person name="Priest M."/>
            <person name="Roberts A."/>
            <person name="Saif S."/>
            <person name="Shea T."/>
            <person name="Sisk P."/>
            <person name="Stolte C."/>
            <person name="Sykes S."/>
            <person name="Wortman J."/>
            <person name="Nusbaum C."/>
            <person name="Birren B."/>
        </authorList>
    </citation>
    <scope>NUCLEOTIDE SEQUENCE [LARGE SCALE GENOMIC DNA]</scope>
    <source>
        <strain evidence="13 14">OT 289</strain>
    </source>
</reference>
<dbReference type="CDD" id="cd17574">
    <property type="entry name" value="REC_OmpR"/>
    <property type="match status" value="1"/>
</dbReference>
<evidence type="ECO:0000313" key="14">
    <source>
        <dbReference type="Proteomes" id="UP000003167"/>
    </source>
</evidence>
<dbReference type="InterPro" id="IPR004358">
    <property type="entry name" value="Sig_transdc_His_kin-like_C"/>
</dbReference>